<evidence type="ECO:0000313" key="2">
    <source>
        <dbReference type="EMBL" id="KAF7145380.1"/>
    </source>
</evidence>
<feature type="compositionally biased region" description="Basic and acidic residues" evidence="1">
    <location>
        <begin position="132"/>
        <end position="142"/>
    </location>
</feature>
<dbReference type="AlphaFoldDB" id="A0A834H0L0"/>
<evidence type="ECO:0000313" key="3">
    <source>
        <dbReference type="Proteomes" id="UP000626092"/>
    </source>
</evidence>
<keyword evidence="3" id="KW-1185">Reference proteome</keyword>
<sequence length="336" mass="36743">MDGFRGESEDRYSVLLSSSFGSEYQSSRQSNPSSIAVEIVASGLQATNHVECIPPSFRNGVFCGKLRVVKKQSNLSWLKPEAEKKVTKPTGPDLVRLKPTKVERGARLKQKEVGLDDAVVEDTPPSKIKGMTPKENHDVEGSSKIRTRFGSVAREIKVTHPRPDVEESTQKCTRYGSVARGIKAKHPRSRKHRDVDVGEIRETAYRGSLDSAPSVNPSVEPELANVAEEDEDEDLDSLFKSAQDLLKAATSGTSGSGLGSTSQSQFSPEEVSEAKTALRMALLQNFKAVAHPARASNIKKAMDVLVKSQALGAEETILHRFQKEFPDMTLTVLGRN</sequence>
<proteinExistence type="predicted"/>
<name>A0A834H0L0_RHOSS</name>
<feature type="region of interest" description="Disordered" evidence="1">
    <location>
        <begin position="249"/>
        <end position="271"/>
    </location>
</feature>
<organism evidence="2 3">
    <name type="scientific">Rhododendron simsii</name>
    <name type="common">Sims's rhododendron</name>
    <dbReference type="NCBI Taxonomy" id="118357"/>
    <lineage>
        <taxon>Eukaryota</taxon>
        <taxon>Viridiplantae</taxon>
        <taxon>Streptophyta</taxon>
        <taxon>Embryophyta</taxon>
        <taxon>Tracheophyta</taxon>
        <taxon>Spermatophyta</taxon>
        <taxon>Magnoliopsida</taxon>
        <taxon>eudicotyledons</taxon>
        <taxon>Gunneridae</taxon>
        <taxon>Pentapetalae</taxon>
        <taxon>asterids</taxon>
        <taxon>Ericales</taxon>
        <taxon>Ericaceae</taxon>
        <taxon>Ericoideae</taxon>
        <taxon>Rhodoreae</taxon>
        <taxon>Rhododendron</taxon>
    </lineage>
</organism>
<evidence type="ECO:0000256" key="1">
    <source>
        <dbReference type="SAM" id="MobiDB-lite"/>
    </source>
</evidence>
<dbReference type="Proteomes" id="UP000626092">
    <property type="component" value="Unassembled WGS sequence"/>
</dbReference>
<reference evidence="2" key="1">
    <citation type="submission" date="2019-11" db="EMBL/GenBank/DDBJ databases">
        <authorList>
            <person name="Liu Y."/>
            <person name="Hou J."/>
            <person name="Li T.-Q."/>
            <person name="Guan C.-H."/>
            <person name="Wu X."/>
            <person name="Wu H.-Z."/>
            <person name="Ling F."/>
            <person name="Zhang R."/>
            <person name="Shi X.-G."/>
            <person name="Ren J.-P."/>
            <person name="Chen E.-F."/>
            <person name="Sun J.-M."/>
        </authorList>
    </citation>
    <scope>NUCLEOTIDE SEQUENCE</scope>
    <source>
        <strain evidence="2">Adult_tree_wgs_1</strain>
        <tissue evidence="2">Leaves</tissue>
    </source>
</reference>
<comment type="caution">
    <text evidence="2">The sequence shown here is derived from an EMBL/GenBank/DDBJ whole genome shotgun (WGS) entry which is preliminary data.</text>
</comment>
<dbReference type="OrthoDB" id="1705762at2759"/>
<protein>
    <submittedName>
        <fullName evidence="2">Uncharacterized protein</fullName>
    </submittedName>
</protein>
<gene>
    <name evidence="2" type="ORF">RHSIM_Rhsim04G0140700</name>
</gene>
<dbReference type="EMBL" id="WJXA01000004">
    <property type="protein sequence ID" value="KAF7145380.1"/>
    <property type="molecule type" value="Genomic_DNA"/>
</dbReference>
<feature type="region of interest" description="Disordered" evidence="1">
    <location>
        <begin position="121"/>
        <end position="142"/>
    </location>
</feature>
<accession>A0A834H0L0</accession>